<proteinExistence type="predicted"/>
<dbReference type="EMBL" id="VUJU01011821">
    <property type="protein sequence ID" value="KAF0709835.1"/>
    <property type="molecule type" value="Genomic_DNA"/>
</dbReference>
<protein>
    <submittedName>
        <fullName evidence="1">Uncharacterized protein</fullName>
    </submittedName>
</protein>
<dbReference type="AlphaFoldDB" id="A0A6G0VU67"/>
<evidence type="ECO:0000313" key="2">
    <source>
        <dbReference type="Proteomes" id="UP000478052"/>
    </source>
</evidence>
<evidence type="ECO:0000313" key="1">
    <source>
        <dbReference type="EMBL" id="KAF0709835.1"/>
    </source>
</evidence>
<dbReference type="Proteomes" id="UP000478052">
    <property type="component" value="Unassembled WGS sequence"/>
</dbReference>
<comment type="caution">
    <text evidence="1">The sequence shown here is derived from an EMBL/GenBank/DDBJ whole genome shotgun (WGS) entry which is preliminary data.</text>
</comment>
<sequence length="30" mass="3385">MNDYSVVEDYRKMLSNFGSIDLQTLLGAFG</sequence>
<feature type="non-terminal residue" evidence="1">
    <location>
        <position position="30"/>
    </location>
</feature>
<keyword evidence="2" id="KW-1185">Reference proteome</keyword>
<accession>A0A6G0VU67</accession>
<reference evidence="1 2" key="1">
    <citation type="submission" date="2019-08" db="EMBL/GenBank/DDBJ databases">
        <title>Whole genome of Aphis craccivora.</title>
        <authorList>
            <person name="Voronova N.V."/>
            <person name="Shulinski R.S."/>
            <person name="Bandarenka Y.V."/>
            <person name="Zhorov D.G."/>
            <person name="Warner D."/>
        </authorList>
    </citation>
    <scope>NUCLEOTIDE SEQUENCE [LARGE SCALE GENOMIC DNA]</scope>
    <source>
        <strain evidence="1">180601</strain>
        <tissue evidence="1">Whole Body</tissue>
    </source>
</reference>
<organism evidence="1 2">
    <name type="scientific">Aphis craccivora</name>
    <name type="common">Cowpea aphid</name>
    <dbReference type="NCBI Taxonomy" id="307492"/>
    <lineage>
        <taxon>Eukaryota</taxon>
        <taxon>Metazoa</taxon>
        <taxon>Ecdysozoa</taxon>
        <taxon>Arthropoda</taxon>
        <taxon>Hexapoda</taxon>
        <taxon>Insecta</taxon>
        <taxon>Pterygota</taxon>
        <taxon>Neoptera</taxon>
        <taxon>Paraneoptera</taxon>
        <taxon>Hemiptera</taxon>
        <taxon>Sternorrhyncha</taxon>
        <taxon>Aphidomorpha</taxon>
        <taxon>Aphidoidea</taxon>
        <taxon>Aphididae</taxon>
        <taxon>Aphidini</taxon>
        <taxon>Aphis</taxon>
        <taxon>Aphis</taxon>
    </lineage>
</organism>
<gene>
    <name evidence="1" type="ORF">FWK35_00032596</name>
</gene>
<name>A0A6G0VU67_APHCR</name>